<dbReference type="EMBL" id="JAACXV010000399">
    <property type="protein sequence ID" value="KAF7278501.1"/>
    <property type="molecule type" value="Genomic_DNA"/>
</dbReference>
<gene>
    <name evidence="2" type="ORF">GWI33_008402</name>
</gene>
<proteinExistence type="predicted"/>
<name>A0A834MB73_RHYFE</name>
<dbReference type="AlphaFoldDB" id="A0A834MB73"/>
<reference evidence="2" key="1">
    <citation type="submission" date="2020-08" db="EMBL/GenBank/DDBJ databases">
        <title>Genome sequencing and assembly of the red palm weevil Rhynchophorus ferrugineus.</title>
        <authorList>
            <person name="Dias G.B."/>
            <person name="Bergman C.M."/>
            <person name="Manee M."/>
        </authorList>
    </citation>
    <scope>NUCLEOTIDE SEQUENCE</scope>
    <source>
        <strain evidence="2">AA-2017</strain>
        <tissue evidence="2">Whole larva</tissue>
    </source>
</reference>
<protein>
    <submittedName>
        <fullName evidence="2">Uncharacterized protein</fullName>
    </submittedName>
</protein>
<comment type="caution">
    <text evidence="2">The sequence shown here is derived from an EMBL/GenBank/DDBJ whole genome shotgun (WGS) entry which is preliminary data.</text>
</comment>
<keyword evidence="3" id="KW-1185">Reference proteome</keyword>
<sequence length="122" mass="13980">MINERAFVNALLHPRRVPTTLKGPRCRPIVPYRRGASEDARGWRRRRRSEKLTGSNEDVTVLFLLIRSFGNHRIKTDLSVASPELLRNIAHQTIRNQNNPQPSTPPVDAEHNKEPNLTEVNT</sequence>
<evidence type="ECO:0000313" key="2">
    <source>
        <dbReference type="EMBL" id="KAF7278501.1"/>
    </source>
</evidence>
<feature type="region of interest" description="Disordered" evidence="1">
    <location>
        <begin position="93"/>
        <end position="122"/>
    </location>
</feature>
<accession>A0A834MB73</accession>
<evidence type="ECO:0000256" key="1">
    <source>
        <dbReference type="SAM" id="MobiDB-lite"/>
    </source>
</evidence>
<dbReference type="Proteomes" id="UP000625711">
    <property type="component" value="Unassembled WGS sequence"/>
</dbReference>
<evidence type="ECO:0000313" key="3">
    <source>
        <dbReference type="Proteomes" id="UP000625711"/>
    </source>
</evidence>
<organism evidence="2 3">
    <name type="scientific">Rhynchophorus ferrugineus</name>
    <name type="common">Red palm weevil</name>
    <name type="synonym">Curculio ferrugineus</name>
    <dbReference type="NCBI Taxonomy" id="354439"/>
    <lineage>
        <taxon>Eukaryota</taxon>
        <taxon>Metazoa</taxon>
        <taxon>Ecdysozoa</taxon>
        <taxon>Arthropoda</taxon>
        <taxon>Hexapoda</taxon>
        <taxon>Insecta</taxon>
        <taxon>Pterygota</taxon>
        <taxon>Neoptera</taxon>
        <taxon>Endopterygota</taxon>
        <taxon>Coleoptera</taxon>
        <taxon>Polyphaga</taxon>
        <taxon>Cucujiformia</taxon>
        <taxon>Curculionidae</taxon>
        <taxon>Dryophthorinae</taxon>
        <taxon>Rhynchophorus</taxon>
    </lineage>
</organism>